<dbReference type="PANTHER" id="PTHR32080">
    <property type="entry name" value="ANTIFUNGAL PROTEIN GINKBILOBIN-2-LIKE"/>
    <property type="match status" value="1"/>
</dbReference>
<dbReference type="Proteomes" id="UP000325081">
    <property type="component" value="Unassembled WGS sequence"/>
</dbReference>
<evidence type="ECO:0000256" key="4">
    <source>
        <dbReference type="ARBA" id="ARBA00022581"/>
    </source>
</evidence>
<evidence type="ECO:0000256" key="7">
    <source>
        <dbReference type="ARBA" id="ARBA00022737"/>
    </source>
</evidence>
<reference evidence="18" key="1">
    <citation type="journal article" date="2019" name="Curr. Biol.">
        <title>Genome Sequence of Striga asiatica Provides Insight into the Evolution of Plant Parasitism.</title>
        <authorList>
            <person name="Yoshida S."/>
            <person name="Kim S."/>
            <person name="Wafula E.K."/>
            <person name="Tanskanen J."/>
            <person name="Kim Y.M."/>
            <person name="Honaas L."/>
            <person name="Yang Z."/>
            <person name="Spallek T."/>
            <person name="Conn C.E."/>
            <person name="Ichihashi Y."/>
            <person name="Cheong K."/>
            <person name="Cui S."/>
            <person name="Der J.P."/>
            <person name="Gundlach H."/>
            <person name="Jiao Y."/>
            <person name="Hori C."/>
            <person name="Ishida J.K."/>
            <person name="Kasahara H."/>
            <person name="Kiba T."/>
            <person name="Kim M.S."/>
            <person name="Koo N."/>
            <person name="Laohavisit A."/>
            <person name="Lee Y.H."/>
            <person name="Lumba S."/>
            <person name="McCourt P."/>
            <person name="Mortimer J.C."/>
            <person name="Mutuku J.M."/>
            <person name="Nomura T."/>
            <person name="Sasaki-Sekimoto Y."/>
            <person name="Seto Y."/>
            <person name="Wang Y."/>
            <person name="Wakatake T."/>
            <person name="Sakakibara H."/>
            <person name="Demura T."/>
            <person name="Yamaguchi S."/>
            <person name="Yoneyama K."/>
            <person name="Manabe R.I."/>
            <person name="Nelson D.C."/>
            <person name="Schulman A.H."/>
            <person name="Timko M.P."/>
            <person name="dePamphilis C.W."/>
            <person name="Choi D."/>
            <person name="Shirasu K."/>
        </authorList>
    </citation>
    <scope>NUCLEOTIDE SEQUENCE [LARGE SCALE GENOMIC DNA]</scope>
    <source>
        <strain evidence="18">cv. UVA1</strain>
    </source>
</reference>
<keyword evidence="11" id="KW-1015">Disulfide bond</keyword>
<keyword evidence="2" id="KW-0813">Transport</keyword>
<keyword evidence="6 15" id="KW-0732">Signal</keyword>
<protein>
    <submittedName>
        <fullName evidence="17">Cysteine-rich repeat secretory protein</fullName>
    </submittedName>
</protein>
<evidence type="ECO:0000256" key="6">
    <source>
        <dbReference type="ARBA" id="ARBA00022729"/>
    </source>
</evidence>
<keyword evidence="4" id="KW-0945">Host-virus interaction</keyword>
<evidence type="ECO:0000256" key="15">
    <source>
        <dbReference type="SAM" id="SignalP"/>
    </source>
</evidence>
<keyword evidence="5 14" id="KW-0812">Transmembrane</keyword>
<accession>A0A5A7QQ73</accession>
<dbReference type="InterPro" id="IPR038408">
    <property type="entry name" value="GNK2_sf"/>
</dbReference>
<dbReference type="CDD" id="cd23509">
    <property type="entry name" value="Gnk2-like"/>
    <property type="match status" value="1"/>
</dbReference>
<comment type="subcellular location">
    <subcellularLocation>
        <location evidence="12">Cell junction</location>
        <location evidence="12">Plasmodesma</location>
    </subcellularLocation>
    <subcellularLocation>
        <location evidence="1">Cell membrane</location>
        <topology evidence="1">Single-pass type I membrane protein</topology>
    </subcellularLocation>
</comment>
<dbReference type="PANTHER" id="PTHR32080:SF3">
    <property type="entry name" value="PLASMODESMATA-LOCATED PROTEIN 7"/>
    <property type="match status" value="1"/>
</dbReference>
<keyword evidence="3" id="KW-1003">Cell membrane</keyword>
<evidence type="ECO:0000256" key="13">
    <source>
        <dbReference type="ARBA" id="ARBA00038393"/>
    </source>
</evidence>
<evidence type="ECO:0000256" key="14">
    <source>
        <dbReference type="SAM" id="Phobius"/>
    </source>
</evidence>
<evidence type="ECO:0000256" key="12">
    <source>
        <dbReference type="ARBA" id="ARBA00024184"/>
    </source>
</evidence>
<evidence type="ECO:0000256" key="8">
    <source>
        <dbReference type="ARBA" id="ARBA00022949"/>
    </source>
</evidence>
<keyword evidence="8" id="KW-0965">Cell junction</keyword>
<dbReference type="EMBL" id="BKCP01007737">
    <property type="protein sequence ID" value="GER47078.1"/>
    <property type="molecule type" value="Genomic_DNA"/>
</dbReference>
<dbReference type="OrthoDB" id="1097929at2759"/>
<dbReference type="PROSITE" id="PS51473">
    <property type="entry name" value="GNK2"/>
    <property type="match status" value="2"/>
</dbReference>
<organism evidence="17 18">
    <name type="scientific">Striga asiatica</name>
    <name type="common">Asiatic witchweed</name>
    <name type="synonym">Buchnera asiatica</name>
    <dbReference type="NCBI Taxonomy" id="4170"/>
    <lineage>
        <taxon>Eukaryota</taxon>
        <taxon>Viridiplantae</taxon>
        <taxon>Streptophyta</taxon>
        <taxon>Embryophyta</taxon>
        <taxon>Tracheophyta</taxon>
        <taxon>Spermatophyta</taxon>
        <taxon>Magnoliopsida</taxon>
        <taxon>eudicotyledons</taxon>
        <taxon>Gunneridae</taxon>
        <taxon>Pentapetalae</taxon>
        <taxon>asterids</taxon>
        <taxon>lamiids</taxon>
        <taxon>Lamiales</taxon>
        <taxon>Orobanchaceae</taxon>
        <taxon>Buchnereae</taxon>
        <taxon>Striga</taxon>
    </lineage>
</organism>
<evidence type="ECO:0000256" key="9">
    <source>
        <dbReference type="ARBA" id="ARBA00022989"/>
    </source>
</evidence>
<keyword evidence="9 14" id="KW-1133">Transmembrane helix</keyword>
<feature type="chain" id="PRO_5022773332" evidence="15">
    <location>
        <begin position="29"/>
        <end position="301"/>
    </location>
</feature>
<gene>
    <name evidence="17" type="ORF">STAS_24145</name>
</gene>
<evidence type="ECO:0000313" key="17">
    <source>
        <dbReference type="EMBL" id="GER47078.1"/>
    </source>
</evidence>
<evidence type="ECO:0000259" key="16">
    <source>
        <dbReference type="PROSITE" id="PS51473"/>
    </source>
</evidence>
<dbReference type="Gene3D" id="3.30.430.20">
    <property type="entry name" value="Gnk2 domain, C-X8-C-X2-C motif"/>
    <property type="match status" value="2"/>
</dbReference>
<sequence>MARKHTAQLLLTTILLILIPFQIPSTAASSEDAFLYGGCSQIKYAPDSPYQSNLNSLLTSLVNSATYSSYNKYTVMGSGPQDVLYGLYQCRADLSMPDCATCVARAVTRVGPLCSGACGGAVQLDGCFVKYDNVSFVGQEDKTVVLNKCGPSDGIGPDGTGRRDAVLAGLSGGGGPFRVGGAGGVQGVAQCVGDLSAGQCQDCLSEAVRRLKAECGGAVFGDVFLGKCYARYSVSGAHNYAGPNHGSGHSDSEKTFAIIIGLLAGIALVIIFLTFLGRLFGRNGKPSHIVLLHENNGKMNS</sequence>
<dbReference type="GO" id="GO:0009506">
    <property type="term" value="C:plasmodesma"/>
    <property type="evidence" value="ECO:0007669"/>
    <property type="project" value="UniProtKB-SubCell"/>
</dbReference>
<keyword evidence="18" id="KW-1185">Reference proteome</keyword>
<evidence type="ECO:0000256" key="5">
    <source>
        <dbReference type="ARBA" id="ARBA00022692"/>
    </source>
</evidence>
<feature type="transmembrane region" description="Helical" evidence="14">
    <location>
        <begin position="256"/>
        <end position="276"/>
    </location>
</feature>
<dbReference type="Pfam" id="PF01657">
    <property type="entry name" value="Stress-antifung"/>
    <property type="match status" value="2"/>
</dbReference>
<dbReference type="FunFam" id="3.30.430.20:FF:000001">
    <property type="entry name" value="cysteine-rich repeat secretory protein 3"/>
    <property type="match status" value="1"/>
</dbReference>
<name>A0A5A7QQ73_STRAF</name>
<comment type="similarity">
    <text evidence="13">Belongs to the cysteine-rich repeat secretory protein family. Plasmodesmata-located proteins (PDLD) subfamily.</text>
</comment>
<keyword evidence="7" id="KW-0677">Repeat</keyword>
<proteinExistence type="inferred from homology"/>
<feature type="domain" description="Gnk2-homologous" evidence="16">
    <location>
        <begin position="32"/>
        <end position="136"/>
    </location>
</feature>
<evidence type="ECO:0000256" key="10">
    <source>
        <dbReference type="ARBA" id="ARBA00023136"/>
    </source>
</evidence>
<feature type="signal peptide" evidence="15">
    <location>
        <begin position="1"/>
        <end position="28"/>
    </location>
</feature>
<dbReference type="InterPro" id="IPR051378">
    <property type="entry name" value="Cell2Cell_Antifungal"/>
</dbReference>
<comment type="caution">
    <text evidence="17">The sequence shown here is derived from an EMBL/GenBank/DDBJ whole genome shotgun (WGS) entry which is preliminary data.</text>
</comment>
<evidence type="ECO:0000256" key="2">
    <source>
        <dbReference type="ARBA" id="ARBA00022448"/>
    </source>
</evidence>
<dbReference type="InterPro" id="IPR002902">
    <property type="entry name" value="GNK2"/>
</dbReference>
<evidence type="ECO:0000256" key="3">
    <source>
        <dbReference type="ARBA" id="ARBA00022475"/>
    </source>
</evidence>
<evidence type="ECO:0000313" key="18">
    <source>
        <dbReference type="Proteomes" id="UP000325081"/>
    </source>
</evidence>
<evidence type="ECO:0000256" key="1">
    <source>
        <dbReference type="ARBA" id="ARBA00004251"/>
    </source>
</evidence>
<evidence type="ECO:0000256" key="11">
    <source>
        <dbReference type="ARBA" id="ARBA00023157"/>
    </source>
</evidence>
<keyword evidence="10 14" id="KW-0472">Membrane</keyword>
<dbReference type="AlphaFoldDB" id="A0A5A7QQ73"/>
<dbReference type="GO" id="GO:0005886">
    <property type="term" value="C:plasma membrane"/>
    <property type="evidence" value="ECO:0007669"/>
    <property type="project" value="UniProtKB-SubCell"/>
</dbReference>
<feature type="domain" description="Gnk2-homologous" evidence="16">
    <location>
        <begin position="137"/>
        <end position="237"/>
    </location>
</feature>